<feature type="region of interest" description="Disordered" evidence="1">
    <location>
        <begin position="1"/>
        <end position="33"/>
    </location>
</feature>
<organism evidence="2 3">
    <name type="scientific">Protea cynaroides</name>
    <dbReference type="NCBI Taxonomy" id="273540"/>
    <lineage>
        <taxon>Eukaryota</taxon>
        <taxon>Viridiplantae</taxon>
        <taxon>Streptophyta</taxon>
        <taxon>Embryophyta</taxon>
        <taxon>Tracheophyta</taxon>
        <taxon>Spermatophyta</taxon>
        <taxon>Magnoliopsida</taxon>
        <taxon>Proteales</taxon>
        <taxon>Proteaceae</taxon>
        <taxon>Protea</taxon>
    </lineage>
</organism>
<dbReference type="InterPro" id="IPR039282">
    <property type="entry name" value="LSU"/>
</dbReference>
<dbReference type="GO" id="GO:0098869">
    <property type="term" value="P:cellular oxidant detoxification"/>
    <property type="evidence" value="ECO:0007669"/>
    <property type="project" value="InterPro"/>
</dbReference>
<accession>A0A9Q0H056</accession>
<protein>
    <submittedName>
        <fullName evidence="2">Uncharacterized protein</fullName>
    </submittedName>
</protein>
<dbReference type="PANTHER" id="PTHR34283:SF1">
    <property type="entry name" value="PROTEIN RESPONSE TO LOW SULFUR 1"/>
    <property type="match status" value="1"/>
</dbReference>
<evidence type="ECO:0000256" key="1">
    <source>
        <dbReference type="SAM" id="MobiDB-lite"/>
    </source>
</evidence>
<dbReference type="PANTHER" id="PTHR34283">
    <property type="entry name" value="PROTEIN RESPONSE TO LOW SULFUR 1"/>
    <property type="match status" value="1"/>
</dbReference>
<keyword evidence="3" id="KW-1185">Reference proteome</keyword>
<dbReference type="OrthoDB" id="1888446at2759"/>
<name>A0A9Q0H056_9MAGN</name>
<reference evidence="2" key="1">
    <citation type="journal article" date="2023" name="Plant J.">
        <title>The genome of the king protea, Protea cynaroides.</title>
        <authorList>
            <person name="Chang J."/>
            <person name="Duong T.A."/>
            <person name="Schoeman C."/>
            <person name="Ma X."/>
            <person name="Roodt D."/>
            <person name="Barker N."/>
            <person name="Li Z."/>
            <person name="Van de Peer Y."/>
            <person name="Mizrachi E."/>
        </authorList>
    </citation>
    <scope>NUCLEOTIDE SEQUENCE</scope>
    <source>
        <tissue evidence="2">Young leaves</tissue>
    </source>
</reference>
<dbReference type="EMBL" id="JAMYWD010000011">
    <property type="protein sequence ID" value="KAJ4955853.1"/>
    <property type="molecule type" value="Genomic_DNA"/>
</dbReference>
<comment type="caution">
    <text evidence="2">The sequence shown here is derived from an EMBL/GenBank/DDBJ whole genome shotgun (WGS) entry which is preliminary data.</text>
</comment>
<dbReference type="AlphaFoldDB" id="A0A9Q0H056"/>
<gene>
    <name evidence="2" type="ORF">NE237_012636</name>
</gene>
<evidence type="ECO:0000313" key="3">
    <source>
        <dbReference type="Proteomes" id="UP001141806"/>
    </source>
</evidence>
<sequence>MAPSIAGVAAGPPANRHPCCPTKKEKMTNGEMEEEALRVRNEELERELTKSLERVEKMRKALESTTQRLRAVEEAEERLCFQLGELEAEALDQARAYNAQIRSLMDQLSQAHKLLLAANHTALLL</sequence>
<dbReference type="Proteomes" id="UP001141806">
    <property type="component" value="Unassembled WGS sequence"/>
</dbReference>
<evidence type="ECO:0000313" key="2">
    <source>
        <dbReference type="EMBL" id="KAJ4955853.1"/>
    </source>
</evidence>
<proteinExistence type="predicted"/>